<sequence>MLNRLAWRILAVLFVGLGLIGAVVPGLPTTVFLLLGAWASSHGWPALNQWLVTHPRFGPAIQHWQRHRAIPRRAKVAAALTMTISAVLIGQSSILLWVKWLLILTMGGVLIWLCTRPNGPSDTAGNSNYHEQ</sequence>
<evidence type="ECO:0000256" key="1">
    <source>
        <dbReference type="PIRNR" id="PIRNR016789"/>
    </source>
</evidence>
<name>A0ABV7HSW3_9GAMM</name>
<dbReference type="Pfam" id="PF04304">
    <property type="entry name" value="DUF454"/>
    <property type="match status" value="1"/>
</dbReference>
<keyword evidence="1" id="KW-0997">Cell inner membrane</keyword>
<feature type="transmembrane region" description="Helical" evidence="2">
    <location>
        <begin position="5"/>
        <end position="24"/>
    </location>
</feature>
<dbReference type="EMBL" id="JBHRTL010000006">
    <property type="protein sequence ID" value="MFC3154717.1"/>
    <property type="molecule type" value="Genomic_DNA"/>
</dbReference>
<gene>
    <name evidence="3" type="ORF">ACFOEB_05830</name>
</gene>
<organism evidence="3 4">
    <name type="scientific">Gilvimarinus japonicus</name>
    <dbReference type="NCBI Taxonomy" id="1796469"/>
    <lineage>
        <taxon>Bacteria</taxon>
        <taxon>Pseudomonadati</taxon>
        <taxon>Pseudomonadota</taxon>
        <taxon>Gammaproteobacteria</taxon>
        <taxon>Cellvibrionales</taxon>
        <taxon>Cellvibrionaceae</taxon>
        <taxon>Gilvimarinus</taxon>
    </lineage>
</organism>
<proteinExistence type="predicted"/>
<feature type="transmembrane region" description="Helical" evidence="2">
    <location>
        <begin position="73"/>
        <end position="91"/>
    </location>
</feature>
<accession>A0ABV7HSW3</accession>
<keyword evidence="2" id="KW-1133">Transmembrane helix</keyword>
<comment type="subcellular location">
    <subcellularLocation>
        <location evidence="1">Cell inner membrane</location>
        <topology evidence="1">Multi-pass membrane protein</topology>
    </subcellularLocation>
</comment>
<keyword evidence="1" id="KW-1003">Cell membrane</keyword>
<comment type="caution">
    <text evidence="3">The sequence shown here is derived from an EMBL/GenBank/DDBJ whole genome shotgun (WGS) entry which is preliminary data.</text>
</comment>
<protein>
    <recommendedName>
        <fullName evidence="1">Inner membrane protein</fullName>
    </recommendedName>
</protein>
<dbReference type="PANTHER" id="PTHR35813">
    <property type="entry name" value="INNER MEMBRANE PROTEIN YBAN"/>
    <property type="match status" value="1"/>
</dbReference>
<dbReference type="PANTHER" id="PTHR35813:SF1">
    <property type="entry name" value="INNER MEMBRANE PROTEIN YBAN"/>
    <property type="match status" value="1"/>
</dbReference>
<keyword evidence="4" id="KW-1185">Reference proteome</keyword>
<evidence type="ECO:0000313" key="3">
    <source>
        <dbReference type="EMBL" id="MFC3154717.1"/>
    </source>
</evidence>
<evidence type="ECO:0000256" key="2">
    <source>
        <dbReference type="SAM" id="Phobius"/>
    </source>
</evidence>
<evidence type="ECO:0000313" key="4">
    <source>
        <dbReference type="Proteomes" id="UP001595548"/>
    </source>
</evidence>
<keyword evidence="1 2" id="KW-0472">Membrane</keyword>
<dbReference type="RefSeq" id="WP_382415129.1">
    <property type="nucleotide sequence ID" value="NZ_AP031500.1"/>
</dbReference>
<reference evidence="4" key="1">
    <citation type="journal article" date="2019" name="Int. J. Syst. Evol. Microbiol.">
        <title>The Global Catalogue of Microorganisms (GCM) 10K type strain sequencing project: providing services to taxonomists for standard genome sequencing and annotation.</title>
        <authorList>
            <consortium name="The Broad Institute Genomics Platform"/>
            <consortium name="The Broad Institute Genome Sequencing Center for Infectious Disease"/>
            <person name="Wu L."/>
            <person name="Ma J."/>
        </authorList>
    </citation>
    <scope>NUCLEOTIDE SEQUENCE [LARGE SCALE GENOMIC DNA]</scope>
    <source>
        <strain evidence="4">KCTC 52141</strain>
    </source>
</reference>
<keyword evidence="2" id="KW-0812">Transmembrane</keyword>
<dbReference type="InterPro" id="IPR007401">
    <property type="entry name" value="DUF454"/>
</dbReference>
<dbReference type="Proteomes" id="UP001595548">
    <property type="component" value="Unassembled WGS sequence"/>
</dbReference>
<dbReference type="PIRSF" id="PIRSF016789">
    <property type="entry name" value="DUF454"/>
    <property type="match status" value="1"/>
</dbReference>